<dbReference type="EMBL" id="CAFBQG010000084">
    <property type="protein sequence ID" value="CAB5049398.1"/>
    <property type="molecule type" value="Genomic_DNA"/>
</dbReference>
<dbReference type="EMBL" id="CAESAD010000007">
    <property type="protein sequence ID" value="CAB4341444.1"/>
    <property type="molecule type" value="Genomic_DNA"/>
</dbReference>
<accession>A0A6J5ZFI1</accession>
<proteinExistence type="predicted"/>
<dbReference type="EMBL" id="CAESAI010000046">
    <property type="protein sequence ID" value="CAB4343870.1"/>
    <property type="molecule type" value="Genomic_DNA"/>
</dbReference>
<evidence type="ECO:0000313" key="3">
    <source>
        <dbReference type="EMBL" id="CAB4343870.1"/>
    </source>
</evidence>
<evidence type="ECO:0000313" key="7">
    <source>
        <dbReference type="EMBL" id="CAB5028541.1"/>
    </source>
</evidence>
<dbReference type="Gene3D" id="2.60.120.200">
    <property type="match status" value="1"/>
</dbReference>
<reference evidence="2" key="1">
    <citation type="submission" date="2020-05" db="EMBL/GenBank/DDBJ databases">
        <authorList>
            <person name="Chiriac C."/>
            <person name="Salcher M."/>
            <person name="Ghai R."/>
            <person name="Kavagutti S V."/>
        </authorList>
    </citation>
    <scope>NUCLEOTIDE SEQUENCE</scope>
</reference>
<dbReference type="EMBL" id="CAFBPK010000031">
    <property type="protein sequence ID" value="CAB5028541.1"/>
    <property type="molecule type" value="Genomic_DNA"/>
</dbReference>
<evidence type="ECO:0000313" key="4">
    <source>
        <dbReference type="EMBL" id="CAB4702764.1"/>
    </source>
</evidence>
<dbReference type="Pfam" id="PF20254">
    <property type="entry name" value="DMFA2_C"/>
    <property type="match status" value="1"/>
</dbReference>
<sequence length="766" mass="84586">MAQVSVTGYTDKPSVVEGETVSFYVTADNATEAQVDIVRLIHGDENPEGPGFIEEVVSSDFSGVKQVKKQFVDLGNAIRVPDSSGKLALTDSLTIATYVYATTPEKGRQVLLGKFSLHETAGYALGIDHAGRLAFWIADGSDTDEIVSQVPMAHHTWYFVAASFDAKSGKAVLHQEAIVNPYNGRLGRVAPFDHLSSVEQSLKLKIKSATTDFMWAAAGNSATVRGAFKDLLFNGKIDRSYVWNRALSLAEIKSQCGQSPIADGLVAGWDTTIGYGENGIDDIVVDVSANQLNGIGVQRPIRAMTGYNWSGKHDDWRVAPQEYGGISFHEDSVVDCQWDVTFSWTIPEGLKSAAYAARIRIGEAEDHIPFFVRAAKPKARILYLFPTSSYLAYANEMIVHHVPVAQAIGSHPAVLTKTEADYFQDPKYGRSTYDHYTDGEGVCYTSWLRPILNMRPKWRSSAIGTTWQFPRDLSATAWLEHQGYDFEVATDHDLMRDGLDLLKNYSVILTGSHPEYWNEFGLNVMEEYISTGGRLMYMGGNGFYWVISYRDGEPEIMEVRKGEAGMRAWQAEPGEYYHATSAERGGIWRNRGRAPQKLTGVGFTTQGFDACHPYFRMPDSYHKSVSWIFDGVEGEKFGDHGLALGGAAGLETERYDLLLGTPPHTKLLGSSTNWSDNYPGVHEDIMFHHPGLLGTQNPAVRADMTYFTAGNNGAVFSTGSIAWTSSLPSFGYENDVSRITKNILDAFSKPGELPGGAWTEDEKSWR</sequence>
<dbReference type="SUPFAM" id="SSF49899">
    <property type="entry name" value="Concanavalin A-like lectins/glucanases"/>
    <property type="match status" value="1"/>
</dbReference>
<name>A0A6J5ZFI1_9ZZZZ</name>
<dbReference type="Pfam" id="PF13385">
    <property type="entry name" value="Laminin_G_3"/>
    <property type="match status" value="1"/>
</dbReference>
<evidence type="ECO:0000313" key="6">
    <source>
        <dbReference type="EMBL" id="CAB4846110.1"/>
    </source>
</evidence>
<dbReference type="InterPro" id="IPR046540">
    <property type="entry name" value="DMFA2_C"/>
</dbReference>
<evidence type="ECO:0000313" key="2">
    <source>
        <dbReference type="EMBL" id="CAB4341444.1"/>
    </source>
</evidence>
<protein>
    <submittedName>
        <fullName evidence="2">Unannotated protein</fullName>
    </submittedName>
</protein>
<evidence type="ECO:0000313" key="5">
    <source>
        <dbReference type="EMBL" id="CAB4792788.1"/>
    </source>
</evidence>
<dbReference type="EMBL" id="CAFBIX010000003">
    <property type="protein sequence ID" value="CAB4846110.1"/>
    <property type="molecule type" value="Genomic_DNA"/>
</dbReference>
<dbReference type="EMBL" id="CAFAAO010000001">
    <property type="protein sequence ID" value="CAB4792788.1"/>
    <property type="molecule type" value="Genomic_DNA"/>
</dbReference>
<evidence type="ECO:0000313" key="8">
    <source>
        <dbReference type="EMBL" id="CAB5049398.1"/>
    </source>
</evidence>
<dbReference type="InterPro" id="IPR013320">
    <property type="entry name" value="ConA-like_dom_sf"/>
</dbReference>
<feature type="domain" description="N,N-dimethylformamidase beta subunit-like C-terminal" evidence="1">
    <location>
        <begin position="302"/>
        <end position="728"/>
    </location>
</feature>
<dbReference type="AlphaFoldDB" id="A0A6J5ZFI1"/>
<gene>
    <name evidence="4" type="ORF">UFOPK2648_00409</name>
    <name evidence="5" type="ORF">UFOPK3037_00056</name>
    <name evidence="6" type="ORF">UFOPK3278_00211</name>
    <name evidence="3" type="ORF">UFOPK3406_01296</name>
    <name evidence="2" type="ORF">UFOPK3925_01024</name>
    <name evidence="7" type="ORF">UFOPK4097_01423</name>
    <name evidence="8" type="ORF">UFOPK4301_00774</name>
</gene>
<dbReference type="EMBL" id="CAEZYC010000013">
    <property type="protein sequence ID" value="CAB4702764.1"/>
    <property type="molecule type" value="Genomic_DNA"/>
</dbReference>
<organism evidence="2">
    <name type="scientific">freshwater metagenome</name>
    <dbReference type="NCBI Taxonomy" id="449393"/>
    <lineage>
        <taxon>unclassified sequences</taxon>
        <taxon>metagenomes</taxon>
        <taxon>ecological metagenomes</taxon>
    </lineage>
</organism>
<evidence type="ECO:0000259" key="1">
    <source>
        <dbReference type="Pfam" id="PF20254"/>
    </source>
</evidence>